<dbReference type="RefSeq" id="WP_091668988.1">
    <property type="nucleotide sequence ID" value="NZ_FOKG01000001.1"/>
</dbReference>
<dbReference type="InterPro" id="IPR024936">
    <property type="entry name" value="Cyclophilin-type_PPIase"/>
</dbReference>
<dbReference type="PRINTS" id="PR00153">
    <property type="entry name" value="CSAPPISMRASE"/>
</dbReference>
<comment type="similarity">
    <text evidence="4 9">Belongs to the cyclophilin-type PPIase family.</text>
</comment>
<feature type="binding site" evidence="8">
    <location>
        <begin position="89"/>
        <end position="90"/>
    </location>
    <ligand>
        <name>cyclosporin A</name>
        <dbReference type="ChEBI" id="CHEBI:4031"/>
    </ligand>
</feature>
<dbReference type="GO" id="GO:0005737">
    <property type="term" value="C:cytoplasm"/>
    <property type="evidence" value="ECO:0007669"/>
    <property type="project" value="UniProtKB-SubCell"/>
</dbReference>
<keyword evidence="12" id="KW-1185">Reference proteome</keyword>
<evidence type="ECO:0000313" key="12">
    <source>
        <dbReference type="Proteomes" id="UP000243799"/>
    </source>
</evidence>
<dbReference type="PROSITE" id="PS00170">
    <property type="entry name" value="CSA_PPIASE_1"/>
    <property type="match status" value="1"/>
</dbReference>
<evidence type="ECO:0000313" key="11">
    <source>
        <dbReference type="EMBL" id="SFA81836.1"/>
    </source>
</evidence>
<feature type="binding site" evidence="8">
    <location>
        <begin position="73"/>
        <end position="84"/>
    </location>
    <ligand>
        <name>cyclosporin A</name>
        <dbReference type="ChEBI" id="CHEBI:4031"/>
    </ligand>
</feature>
<dbReference type="InterPro" id="IPR020892">
    <property type="entry name" value="Cyclophilin-type_PPIase_CS"/>
</dbReference>
<proteinExistence type="inferred from homology"/>
<dbReference type="Gene3D" id="2.40.100.10">
    <property type="entry name" value="Cyclophilin-like"/>
    <property type="match status" value="1"/>
</dbReference>
<evidence type="ECO:0000256" key="1">
    <source>
        <dbReference type="ARBA" id="ARBA00000971"/>
    </source>
</evidence>
<keyword evidence="6 9" id="KW-0697">Rotamase</keyword>
<evidence type="ECO:0000256" key="3">
    <source>
        <dbReference type="ARBA" id="ARBA00004496"/>
    </source>
</evidence>
<dbReference type="Pfam" id="PF00160">
    <property type="entry name" value="Pro_isomerase"/>
    <property type="match status" value="1"/>
</dbReference>
<evidence type="ECO:0000256" key="8">
    <source>
        <dbReference type="PIRSR" id="PIRSR001467-1"/>
    </source>
</evidence>
<dbReference type="OrthoDB" id="9807797at2"/>
<dbReference type="PROSITE" id="PS50072">
    <property type="entry name" value="CSA_PPIASE_2"/>
    <property type="match status" value="1"/>
</dbReference>
<gene>
    <name evidence="11" type="ORF">SAMN05216266_101625</name>
</gene>
<comment type="subcellular location">
    <subcellularLocation>
        <location evidence="3">Cytoplasm</location>
    </subcellularLocation>
</comment>
<evidence type="ECO:0000256" key="2">
    <source>
        <dbReference type="ARBA" id="ARBA00002388"/>
    </source>
</evidence>
<organism evidence="11 12">
    <name type="scientific">Amycolatopsis marina</name>
    <dbReference type="NCBI Taxonomy" id="490629"/>
    <lineage>
        <taxon>Bacteria</taxon>
        <taxon>Bacillati</taxon>
        <taxon>Actinomycetota</taxon>
        <taxon>Actinomycetes</taxon>
        <taxon>Pseudonocardiales</taxon>
        <taxon>Pseudonocardiaceae</taxon>
        <taxon>Amycolatopsis</taxon>
    </lineage>
</organism>
<dbReference type="Proteomes" id="UP000243799">
    <property type="component" value="Unassembled WGS sequence"/>
</dbReference>
<feature type="binding site" evidence="8">
    <location>
        <begin position="125"/>
        <end position="129"/>
    </location>
    <ligand>
        <name>cyclosporin A</name>
        <dbReference type="ChEBI" id="CHEBI:4031"/>
    </ligand>
</feature>
<dbReference type="InterPro" id="IPR029000">
    <property type="entry name" value="Cyclophilin-like_dom_sf"/>
</dbReference>
<dbReference type="InterPro" id="IPR002130">
    <property type="entry name" value="Cyclophilin-type_PPIase_dom"/>
</dbReference>
<feature type="binding site" evidence="8">
    <location>
        <position position="135"/>
    </location>
    <ligand>
        <name>cyclosporin A</name>
        <dbReference type="ChEBI" id="CHEBI:4031"/>
    </ligand>
</feature>
<evidence type="ECO:0000256" key="7">
    <source>
        <dbReference type="ARBA" id="ARBA00023235"/>
    </source>
</evidence>
<evidence type="ECO:0000256" key="9">
    <source>
        <dbReference type="RuleBase" id="RU363019"/>
    </source>
</evidence>
<evidence type="ECO:0000256" key="5">
    <source>
        <dbReference type="ARBA" id="ARBA00022490"/>
    </source>
</evidence>
<reference evidence="12" key="1">
    <citation type="submission" date="2016-10" db="EMBL/GenBank/DDBJ databases">
        <authorList>
            <person name="Varghese N."/>
            <person name="Submissions S."/>
        </authorList>
    </citation>
    <scope>NUCLEOTIDE SEQUENCE [LARGE SCALE GENOMIC DNA]</scope>
    <source>
        <strain evidence="12">CGMCC 4.3568</strain>
    </source>
</reference>
<dbReference type="GO" id="GO:0006457">
    <property type="term" value="P:protein folding"/>
    <property type="evidence" value="ECO:0007669"/>
    <property type="project" value="InterPro"/>
</dbReference>
<dbReference type="STRING" id="490629.SAMN05216266_101625"/>
<dbReference type="GO" id="GO:0003755">
    <property type="term" value="F:peptidyl-prolyl cis-trans isomerase activity"/>
    <property type="evidence" value="ECO:0007669"/>
    <property type="project" value="UniProtKB-UniRule"/>
</dbReference>
<accession>A0A1I0W1N8</accession>
<comment type="function">
    <text evidence="2 9">PPIases accelerate the folding of proteins. It catalyzes the cis-trans isomerization of proline imidic peptide bonds in oligopeptides.</text>
</comment>
<evidence type="ECO:0000256" key="6">
    <source>
        <dbReference type="ARBA" id="ARBA00023110"/>
    </source>
</evidence>
<comment type="catalytic activity">
    <reaction evidence="1 9">
        <text>[protein]-peptidylproline (omega=180) = [protein]-peptidylproline (omega=0)</text>
        <dbReference type="Rhea" id="RHEA:16237"/>
        <dbReference type="Rhea" id="RHEA-COMP:10747"/>
        <dbReference type="Rhea" id="RHEA-COMP:10748"/>
        <dbReference type="ChEBI" id="CHEBI:83833"/>
        <dbReference type="ChEBI" id="CHEBI:83834"/>
        <dbReference type="EC" id="5.2.1.8"/>
    </reaction>
</comment>
<name>A0A1I0W1N8_9PSEU</name>
<evidence type="ECO:0000259" key="10">
    <source>
        <dbReference type="PROSITE" id="PS50072"/>
    </source>
</evidence>
<evidence type="ECO:0000256" key="4">
    <source>
        <dbReference type="ARBA" id="ARBA00007365"/>
    </source>
</evidence>
<dbReference type="PIRSF" id="PIRSF001467">
    <property type="entry name" value="Peptidylpro_ismrse"/>
    <property type="match status" value="1"/>
</dbReference>
<feature type="domain" description="PPIase cyclophilin-type" evidence="10">
    <location>
        <begin position="21"/>
        <end position="182"/>
    </location>
</feature>
<protein>
    <recommendedName>
        <fullName evidence="9">Peptidyl-prolyl cis-trans isomerase</fullName>
        <shortName evidence="9">PPIase</shortName>
        <ecNumber evidence="9">5.2.1.8</ecNumber>
    </recommendedName>
</protein>
<dbReference type="PANTHER" id="PTHR45625:SF4">
    <property type="entry name" value="PEPTIDYLPROLYL ISOMERASE DOMAIN AND WD REPEAT-CONTAINING PROTEIN 1"/>
    <property type="match status" value="1"/>
</dbReference>
<dbReference type="CDD" id="cd00317">
    <property type="entry name" value="cyclophilin"/>
    <property type="match status" value="1"/>
</dbReference>
<dbReference type="PANTHER" id="PTHR45625">
    <property type="entry name" value="PEPTIDYL-PROLYL CIS-TRANS ISOMERASE-RELATED"/>
    <property type="match status" value="1"/>
</dbReference>
<dbReference type="FunFam" id="2.40.100.10:FF:000028">
    <property type="entry name" value="Peptidyl-prolyl cis-trans isomerase"/>
    <property type="match status" value="1"/>
</dbReference>
<dbReference type="EC" id="5.2.1.8" evidence="9"/>
<keyword evidence="7 9" id="KW-0413">Isomerase</keyword>
<dbReference type="AlphaFoldDB" id="A0A1I0W1N8"/>
<dbReference type="EMBL" id="FOKG01000001">
    <property type="protein sequence ID" value="SFA81836.1"/>
    <property type="molecule type" value="Genomic_DNA"/>
</dbReference>
<sequence length="186" mass="19914">MNLVTESNGSLVGATVTATLHTNQGDIHVNLFPDHAPKTVANFVGLAEGTKDYTQPNARGEKDGPFYDGSIFHRVIDGFMVQGGDPTGTGRGGPGYKFDDEFHPELQFNKPYLLAMANAGPATNGSQFFITLGPTTHLNFKHTIFGEVADQDSRNVVDTIGHTATGPADKPLDDVVIERVTVSREG</sequence>
<keyword evidence="5" id="KW-0963">Cytoplasm</keyword>
<feature type="binding site" evidence="8">
    <location>
        <position position="141"/>
    </location>
    <ligand>
        <name>cyclosporin A</name>
        <dbReference type="ChEBI" id="CHEBI:4031"/>
    </ligand>
</feature>
<dbReference type="InterPro" id="IPR044666">
    <property type="entry name" value="Cyclophilin_A-like"/>
</dbReference>
<feature type="binding site" evidence="8">
    <location>
        <begin position="115"/>
        <end position="120"/>
    </location>
    <ligand>
        <name>cyclosporin A</name>
        <dbReference type="ChEBI" id="CHEBI:4031"/>
    </ligand>
</feature>
<dbReference type="SUPFAM" id="SSF50891">
    <property type="entry name" value="Cyclophilin-like"/>
    <property type="match status" value="1"/>
</dbReference>